<sequence>MRYAGLYGNIKRPRIKTRGDNRSNINALDNLDLTDERTTLSTIDETHSLIEESLRNPRIHENIELGVDATIGNRIEAMGELSFLYYSTKK</sequence>
<gene>
    <name evidence="1" type="ORF">GCM10007971_32650</name>
</gene>
<reference evidence="1" key="1">
    <citation type="journal article" date="2014" name="Int. J. Syst. Evol. Microbiol.">
        <title>Complete genome sequence of Corynebacterium casei LMG S-19264T (=DSM 44701T), isolated from a smear-ripened cheese.</title>
        <authorList>
            <consortium name="US DOE Joint Genome Institute (JGI-PGF)"/>
            <person name="Walter F."/>
            <person name="Albersmeier A."/>
            <person name="Kalinowski J."/>
            <person name="Ruckert C."/>
        </authorList>
    </citation>
    <scope>NUCLEOTIDE SEQUENCE</scope>
    <source>
        <strain evidence="1">JCM 17251</strain>
    </source>
</reference>
<evidence type="ECO:0000313" key="1">
    <source>
        <dbReference type="EMBL" id="GGN64599.1"/>
    </source>
</evidence>
<protein>
    <submittedName>
        <fullName evidence="1">Uncharacterized protein</fullName>
    </submittedName>
</protein>
<evidence type="ECO:0000313" key="2">
    <source>
        <dbReference type="Proteomes" id="UP000624041"/>
    </source>
</evidence>
<name>A0A918D3T9_9BACI</name>
<proteinExistence type="predicted"/>
<dbReference type="AlphaFoldDB" id="A0A918D3T9"/>
<comment type="caution">
    <text evidence="1">The sequence shown here is derived from an EMBL/GenBank/DDBJ whole genome shotgun (WGS) entry which is preliminary data.</text>
</comment>
<keyword evidence="2" id="KW-1185">Reference proteome</keyword>
<organism evidence="1 2">
    <name type="scientific">Oceanobacillus indicireducens</name>
    <dbReference type="NCBI Taxonomy" id="1004261"/>
    <lineage>
        <taxon>Bacteria</taxon>
        <taxon>Bacillati</taxon>
        <taxon>Bacillota</taxon>
        <taxon>Bacilli</taxon>
        <taxon>Bacillales</taxon>
        <taxon>Bacillaceae</taxon>
        <taxon>Oceanobacillus</taxon>
    </lineage>
</organism>
<dbReference type="Proteomes" id="UP000624041">
    <property type="component" value="Unassembled WGS sequence"/>
</dbReference>
<reference evidence="1" key="2">
    <citation type="submission" date="2020-09" db="EMBL/GenBank/DDBJ databases">
        <authorList>
            <person name="Sun Q."/>
            <person name="Ohkuma M."/>
        </authorList>
    </citation>
    <scope>NUCLEOTIDE SEQUENCE</scope>
    <source>
        <strain evidence="1">JCM 17251</strain>
    </source>
</reference>
<accession>A0A918D3T9</accession>
<dbReference type="EMBL" id="BMOS01000031">
    <property type="protein sequence ID" value="GGN64599.1"/>
    <property type="molecule type" value="Genomic_DNA"/>
</dbReference>